<dbReference type="OrthoDB" id="9803213at2"/>
<dbReference type="EC" id="3.4.24.-" evidence="10"/>
<evidence type="ECO:0000313" key="8">
    <source>
        <dbReference type="EMBL" id="MBK1932613.1"/>
    </source>
</evidence>
<dbReference type="Proteomes" id="UP000664048">
    <property type="component" value="Unassembled WGS sequence"/>
</dbReference>
<organism evidence="10 12">
    <name type="scientific">Burkholderia contaminans</name>
    <dbReference type="NCBI Taxonomy" id="488447"/>
    <lineage>
        <taxon>Bacteria</taxon>
        <taxon>Pseudomonadati</taxon>
        <taxon>Pseudomonadota</taxon>
        <taxon>Betaproteobacteria</taxon>
        <taxon>Burkholderiales</taxon>
        <taxon>Burkholderiaceae</taxon>
        <taxon>Burkholderia</taxon>
        <taxon>Burkholderia cepacia complex</taxon>
    </lineage>
</organism>
<dbReference type="InterPro" id="IPR035068">
    <property type="entry name" value="TldD/PmbA_N"/>
</dbReference>
<dbReference type="Pfam" id="PF01523">
    <property type="entry name" value="PmbA_TldD_1st"/>
    <property type="match status" value="1"/>
</dbReference>
<keyword evidence="3 10" id="KW-0378">Hydrolase</keyword>
<dbReference type="Pfam" id="PF19289">
    <property type="entry name" value="PmbA_TldD_3rd"/>
    <property type="match status" value="1"/>
</dbReference>
<feature type="domain" description="Metalloprotease TldD/E central" evidence="7">
    <location>
        <begin position="144"/>
        <end position="241"/>
    </location>
</feature>
<dbReference type="SUPFAM" id="SSF111283">
    <property type="entry name" value="Putative modulator of DNA gyrase, PmbA/TldD"/>
    <property type="match status" value="1"/>
</dbReference>
<evidence type="ECO:0000259" key="5">
    <source>
        <dbReference type="Pfam" id="PF01523"/>
    </source>
</evidence>
<dbReference type="InterPro" id="IPR051463">
    <property type="entry name" value="Peptidase_U62_metallo"/>
</dbReference>
<keyword evidence="4 10" id="KW-0482">Metalloprotease</keyword>
<dbReference type="PANTHER" id="PTHR30624:SF4">
    <property type="entry name" value="METALLOPROTEASE TLDD"/>
    <property type="match status" value="1"/>
</dbReference>
<evidence type="ECO:0000256" key="3">
    <source>
        <dbReference type="ARBA" id="ARBA00022801"/>
    </source>
</evidence>
<dbReference type="Proteomes" id="UP000611459">
    <property type="component" value="Unassembled WGS sequence"/>
</dbReference>
<dbReference type="GO" id="GO:0006508">
    <property type="term" value="P:proteolysis"/>
    <property type="evidence" value="ECO:0007669"/>
    <property type="project" value="UniProtKB-KW"/>
</dbReference>
<keyword evidence="2" id="KW-0645">Protease</keyword>
<gene>
    <name evidence="10" type="primary">tldD</name>
    <name evidence="9" type="ORF">J4M89_27360</name>
    <name evidence="8" type="ORF">JIN94_22270</name>
    <name evidence="10" type="ORF">LXE91_33475</name>
</gene>
<feature type="domain" description="Metalloprotease TldD/E C-terminal" evidence="6">
    <location>
        <begin position="260"/>
        <end position="493"/>
    </location>
</feature>
<dbReference type="InterPro" id="IPR025502">
    <property type="entry name" value="TldD"/>
</dbReference>
<reference evidence="10 12" key="3">
    <citation type="submission" date="2021-12" db="EMBL/GenBank/DDBJ databases">
        <title>Genomic and phenotypic characterization of three Burkholderia contaminans isolates recovered from different sources.</title>
        <authorList>
            <person name="Lopez De Volder A."/>
            <person name="Fan Y."/>
            <person name="Nunvar J."/>
            <person name="Herrera T."/>
            <person name="Timp W."/>
            <person name="Degrossi J."/>
        </authorList>
    </citation>
    <scope>NUCLEOTIDE SEQUENCE [LARGE SCALE GENOMIC DNA]</scope>
    <source>
        <strain evidence="10 12">LMG 23361</strain>
    </source>
</reference>
<evidence type="ECO:0000313" key="10">
    <source>
        <dbReference type="EMBL" id="WFN22868.1"/>
    </source>
</evidence>
<dbReference type="Gene3D" id="3.30.2290.10">
    <property type="entry name" value="PmbA/TldD superfamily"/>
    <property type="match status" value="1"/>
</dbReference>
<evidence type="ECO:0000313" key="9">
    <source>
        <dbReference type="EMBL" id="MBO1833110.1"/>
    </source>
</evidence>
<dbReference type="InterPro" id="IPR045569">
    <property type="entry name" value="Metalloprtase-TldD/E_C"/>
</dbReference>
<evidence type="ECO:0000259" key="7">
    <source>
        <dbReference type="Pfam" id="PF19290"/>
    </source>
</evidence>
<evidence type="ECO:0000256" key="1">
    <source>
        <dbReference type="ARBA" id="ARBA00005836"/>
    </source>
</evidence>
<evidence type="ECO:0000256" key="4">
    <source>
        <dbReference type="ARBA" id="ARBA00023049"/>
    </source>
</evidence>
<dbReference type="InterPro" id="IPR036059">
    <property type="entry name" value="TldD/PmbA_sf"/>
</dbReference>
<dbReference type="EMBL" id="JAENIB010000009">
    <property type="protein sequence ID" value="MBK1932613.1"/>
    <property type="molecule type" value="Genomic_DNA"/>
</dbReference>
<reference evidence="8" key="1">
    <citation type="submission" date="2021-01" db="EMBL/GenBank/DDBJ databases">
        <title>Outbreak of Burkholderia contaminns endophthalmitis traced to a clinical ventilation system.</title>
        <authorList>
            <person name="Lipuma J."/>
            <person name="Spilker T."/>
            <person name="Kratholm J."/>
        </authorList>
    </citation>
    <scope>NUCLEOTIDE SEQUENCE</scope>
    <source>
        <strain evidence="8">HI4954</strain>
    </source>
</reference>
<dbReference type="InterPro" id="IPR002510">
    <property type="entry name" value="Metalloprtase-TldD/E_N"/>
</dbReference>
<evidence type="ECO:0000256" key="2">
    <source>
        <dbReference type="ARBA" id="ARBA00022670"/>
    </source>
</evidence>
<dbReference type="Pfam" id="PF19290">
    <property type="entry name" value="PmbA_TldD_2nd"/>
    <property type="match status" value="1"/>
</dbReference>
<dbReference type="EMBL" id="CP090642">
    <property type="protein sequence ID" value="WFN22868.1"/>
    <property type="molecule type" value="Genomic_DNA"/>
</dbReference>
<accession>A0A1E3FQ00</accession>
<dbReference type="PIRSF" id="PIRSF004919">
    <property type="entry name" value="TldD"/>
    <property type="match status" value="1"/>
</dbReference>
<dbReference type="Proteomes" id="UP001220209">
    <property type="component" value="Chromosome 3"/>
</dbReference>
<dbReference type="GO" id="GO:0008237">
    <property type="term" value="F:metallopeptidase activity"/>
    <property type="evidence" value="ECO:0007669"/>
    <property type="project" value="UniProtKB-KW"/>
</dbReference>
<evidence type="ECO:0000313" key="11">
    <source>
        <dbReference type="Proteomes" id="UP000664048"/>
    </source>
</evidence>
<dbReference type="EMBL" id="JAGEMX010000010">
    <property type="protein sequence ID" value="MBO1833110.1"/>
    <property type="molecule type" value="Genomic_DNA"/>
</dbReference>
<evidence type="ECO:0000313" key="12">
    <source>
        <dbReference type="Proteomes" id="UP001220209"/>
    </source>
</evidence>
<protein>
    <submittedName>
        <fullName evidence="10">Metalloprotease TldD</fullName>
        <ecNumber evidence="10">3.4.24.-</ecNumber>
    </submittedName>
</protein>
<dbReference type="InterPro" id="IPR045570">
    <property type="entry name" value="Metalloprtase-TldD/E_cen_dom"/>
</dbReference>
<evidence type="ECO:0000259" key="6">
    <source>
        <dbReference type="Pfam" id="PF19289"/>
    </source>
</evidence>
<feature type="domain" description="Metalloprotease TldD/E N-terminal" evidence="5">
    <location>
        <begin position="53"/>
        <end position="112"/>
    </location>
</feature>
<reference evidence="9 11" key="2">
    <citation type="submission" date="2021-03" db="EMBL/GenBank/DDBJ databases">
        <title>Clinical course, treatment and visual outcome of an outbreak of Burkholderia contaminans endophthalmitis following cataract surgery.</title>
        <authorList>
            <person name="Lind C."/>
            <person name="Olsen K."/>
            <person name="Angelsen N.K."/>
            <person name="Krefting E.A."/>
            <person name="Fossen K."/>
            <person name="Gravningen K."/>
            <person name="Depoorter E."/>
            <person name="Vandamme P."/>
            <person name="Bertelsen G."/>
        </authorList>
    </citation>
    <scope>NUCLEOTIDE SEQUENCE [LARGE SCALE GENOMIC DNA]</scope>
    <source>
        <strain evidence="9 11">51242556</strain>
    </source>
</reference>
<comment type="similarity">
    <text evidence="1">Belongs to the peptidase U62 family.</text>
</comment>
<name>A0A1E3FQ00_9BURK</name>
<dbReference type="NCBIfam" id="NF008006">
    <property type="entry name" value="PRK10735.1"/>
    <property type="match status" value="1"/>
</dbReference>
<keyword evidence="11" id="KW-1185">Reference proteome</keyword>
<proteinExistence type="inferred from homology"/>
<sequence>MLDTNQTLTDTRGPSLHDMRRAAYAGLLDKHGIDETHLFAALNSALGQSGDFADIYLKESIAESWSLEGGAVRGGAWQCDSGFGMRVLNGEETTFASSQRIGADALRTIARQIRSGSDELSHAAPRGEPAGLAAARSIYVPRAPLGAIGAERKLALLKRVDELARSKDPRVVEVNAMLAATHETVWVARCDGLSVGDVRPMLRLAINVRVKSGDRIESASGGIGGRYGIASWSDDDIRTLVCDRVDAALTKLDARAAPAGKMTVVVGPGWNGVLLHEAVGHGLEADGIRRRTSVFAGRIGERVAARNVTIVDDGTLEGRRGSLNFDDEGCPTQRTVLIEDGVLRGCMQDALSARLMNMKPTGNGRREGYAVLPMPRMTNTFMLNGDCEHEEIIESVKRGIYVAGLEGGQVDITSGQFVFEASEAFLIENGRLCAPVKGATITGNGLETIQKIGMVGNNLELDTGRAVCGKAGQSVPVSVGQPTVRVDDMTVGGTA</sequence>
<dbReference type="GO" id="GO:0005829">
    <property type="term" value="C:cytosol"/>
    <property type="evidence" value="ECO:0007669"/>
    <property type="project" value="TreeGrafter"/>
</dbReference>
<dbReference type="AlphaFoldDB" id="A0A1E3FQ00"/>
<dbReference type="PANTHER" id="PTHR30624">
    <property type="entry name" value="UNCHARACTERIZED PROTEIN TLDD AND PMBA"/>
    <property type="match status" value="1"/>
</dbReference>